<dbReference type="PANTHER" id="PTHR31105:SF43">
    <property type="entry name" value="OS05G0479900 PROTEIN"/>
    <property type="match status" value="1"/>
</dbReference>
<reference evidence="3" key="3">
    <citation type="submission" date="2015-04" db="UniProtKB">
        <authorList>
            <consortium name="EnsemblPlants"/>
        </authorList>
    </citation>
    <scope>IDENTIFICATION</scope>
</reference>
<evidence type="ECO:0000313" key="4">
    <source>
        <dbReference type="Proteomes" id="UP000032180"/>
    </source>
</evidence>
<dbReference type="STRING" id="77586.A0A0D9WHR5"/>
<dbReference type="Pfam" id="PF11331">
    <property type="entry name" value="Zn_ribbon_12"/>
    <property type="match status" value="1"/>
</dbReference>
<sequence>MQSEVRMGFGRCPYCRAMIYQNPKAIIFYCSKCRTPIRGKNPEPTDETEYALSKLEILSADTASVFSDEPEEVGVGPERRGGGVDEIRPASRRTRRPSSSASSDWTTTTASTTDSGRSEEAFYTPPMSAPRSPSPAISQEAGAVAAARLMDPAFHSELLHALDNLRSLIITIEQPRPASGAGGGGGRAVTRRDSRLFRRLESQLERALPPEERGSASSTPPPAASSSGVGRPPPAAAPMREEAGGGPCRPVMGGAPFVVCGKCSDLLRTPPPPPPPPASLRRRWETRIRCGGCEEVIELSLPAGIGVGAHAQHQPIRTCSAPLVSDHHRPLLRRLE</sequence>
<dbReference type="HOGENOM" id="CLU_043085_0_0_1"/>
<proteinExistence type="predicted"/>
<reference evidence="4" key="2">
    <citation type="submission" date="2013-12" db="EMBL/GenBank/DDBJ databases">
        <authorList>
            <person name="Yu Y."/>
            <person name="Lee S."/>
            <person name="de Baynast K."/>
            <person name="Wissotski M."/>
            <person name="Liu L."/>
            <person name="Talag J."/>
            <person name="Goicoechea J."/>
            <person name="Angelova A."/>
            <person name="Jetty R."/>
            <person name="Kudrna D."/>
            <person name="Golser W."/>
            <person name="Rivera L."/>
            <person name="Zhang J."/>
            <person name="Wing R."/>
        </authorList>
    </citation>
    <scope>NUCLEOTIDE SEQUENCE</scope>
</reference>
<dbReference type="GO" id="GO:1900150">
    <property type="term" value="P:regulation of defense response to fungus"/>
    <property type="evidence" value="ECO:0007669"/>
    <property type="project" value="InterPro"/>
</dbReference>
<dbReference type="InterPro" id="IPR040244">
    <property type="entry name" value="EDR4-like"/>
</dbReference>
<organism evidence="3 4">
    <name type="scientific">Leersia perrieri</name>
    <dbReference type="NCBI Taxonomy" id="77586"/>
    <lineage>
        <taxon>Eukaryota</taxon>
        <taxon>Viridiplantae</taxon>
        <taxon>Streptophyta</taxon>
        <taxon>Embryophyta</taxon>
        <taxon>Tracheophyta</taxon>
        <taxon>Spermatophyta</taxon>
        <taxon>Magnoliopsida</taxon>
        <taxon>Liliopsida</taxon>
        <taxon>Poales</taxon>
        <taxon>Poaceae</taxon>
        <taxon>BOP clade</taxon>
        <taxon>Oryzoideae</taxon>
        <taxon>Oryzeae</taxon>
        <taxon>Oryzinae</taxon>
        <taxon>Leersia</taxon>
    </lineage>
</organism>
<protein>
    <recommendedName>
        <fullName evidence="2">Probable zinc-ribbon domain-containing protein</fullName>
    </recommendedName>
</protein>
<evidence type="ECO:0000259" key="2">
    <source>
        <dbReference type="Pfam" id="PF11331"/>
    </source>
</evidence>
<dbReference type="Gramene" id="LPERR05G16210.1">
    <property type="protein sequence ID" value="LPERR05G16210.1"/>
    <property type="gene ID" value="LPERR05G16210"/>
</dbReference>
<feature type="compositionally biased region" description="Low complexity" evidence="1">
    <location>
        <begin position="125"/>
        <end position="138"/>
    </location>
</feature>
<feature type="region of interest" description="Disordered" evidence="1">
    <location>
        <begin position="66"/>
        <end position="139"/>
    </location>
</feature>
<feature type="compositionally biased region" description="Basic and acidic residues" evidence="1">
    <location>
        <begin position="204"/>
        <end position="214"/>
    </location>
</feature>
<dbReference type="Proteomes" id="UP000032180">
    <property type="component" value="Chromosome 5"/>
</dbReference>
<feature type="region of interest" description="Disordered" evidence="1">
    <location>
        <begin position="204"/>
        <end position="247"/>
    </location>
</feature>
<dbReference type="InterPro" id="IPR021480">
    <property type="entry name" value="Zinc_ribbon_12"/>
</dbReference>
<feature type="compositionally biased region" description="Basic and acidic residues" evidence="1">
    <location>
        <begin position="77"/>
        <end position="89"/>
    </location>
</feature>
<evidence type="ECO:0000256" key="1">
    <source>
        <dbReference type="SAM" id="MobiDB-lite"/>
    </source>
</evidence>
<dbReference type="PANTHER" id="PTHR31105">
    <property type="entry name" value="EXTRA-LARGE G-PROTEIN-LIKE"/>
    <property type="match status" value="1"/>
</dbReference>
<dbReference type="EnsemblPlants" id="LPERR05G16210.1">
    <property type="protein sequence ID" value="LPERR05G16210.1"/>
    <property type="gene ID" value="LPERR05G16210"/>
</dbReference>
<evidence type="ECO:0000313" key="3">
    <source>
        <dbReference type="EnsemblPlants" id="LPERR05G16210.1"/>
    </source>
</evidence>
<dbReference type="AlphaFoldDB" id="A0A0D9WHR5"/>
<feature type="compositionally biased region" description="Low complexity" evidence="1">
    <location>
        <begin position="97"/>
        <end position="115"/>
    </location>
</feature>
<name>A0A0D9WHR5_9ORYZ</name>
<reference evidence="3 4" key="1">
    <citation type="submission" date="2012-08" db="EMBL/GenBank/DDBJ databases">
        <title>Oryza genome evolution.</title>
        <authorList>
            <person name="Wing R.A."/>
        </authorList>
    </citation>
    <scope>NUCLEOTIDE SEQUENCE</scope>
</reference>
<keyword evidence="4" id="KW-1185">Reference proteome</keyword>
<accession>A0A0D9WHR5</accession>
<feature type="domain" description="Probable zinc-ribbon" evidence="2">
    <location>
        <begin position="253"/>
        <end position="301"/>
    </location>
</feature>